<comment type="caution">
    <text evidence="2">The sequence shown here is derived from an EMBL/GenBank/DDBJ whole genome shotgun (WGS) entry which is preliminary data.</text>
</comment>
<name>A0ABQ7F832_9ACTN</name>
<protein>
    <submittedName>
        <fullName evidence="2">Uncharacterized protein</fullName>
    </submittedName>
</protein>
<reference evidence="2 3" key="1">
    <citation type="submission" date="2019-10" db="EMBL/GenBank/DDBJ databases">
        <title>Streptomyces tenebrisbrunneis sp.nov., an endogenous actinomycete isolated from of Lycium ruthenicum.</title>
        <authorList>
            <person name="Ma L."/>
        </authorList>
    </citation>
    <scope>NUCLEOTIDE SEQUENCE [LARGE SCALE GENOMIC DNA]</scope>
    <source>
        <strain evidence="2 3">TRM 66187</strain>
    </source>
</reference>
<evidence type="ECO:0000313" key="2">
    <source>
        <dbReference type="EMBL" id="KAF4405016.1"/>
    </source>
</evidence>
<sequence length="136" mass="15396">MGKAKRRTSLSRYVSRVVDATEDFVDDVLENADDLECDVRHSFSKALDCKDDDDWDDDDDGDWDDDDSREPRGTRARRGAPRRTGSTRSGRGEQGRRRASGGSREPAGPDQQEVERLRRELAELADKLADLTADRR</sequence>
<accession>A0ABQ7F832</accession>
<evidence type="ECO:0000256" key="1">
    <source>
        <dbReference type="SAM" id="MobiDB-lite"/>
    </source>
</evidence>
<organism evidence="2 3">
    <name type="scientific">Streptomyces lycii</name>
    <dbReference type="NCBI Taxonomy" id="2654337"/>
    <lineage>
        <taxon>Bacteria</taxon>
        <taxon>Bacillati</taxon>
        <taxon>Actinomycetota</taxon>
        <taxon>Actinomycetes</taxon>
        <taxon>Kitasatosporales</taxon>
        <taxon>Streptomycetaceae</taxon>
        <taxon>Streptomyces</taxon>
    </lineage>
</organism>
<feature type="compositionally biased region" description="Acidic residues" evidence="1">
    <location>
        <begin position="50"/>
        <end position="68"/>
    </location>
</feature>
<feature type="region of interest" description="Disordered" evidence="1">
    <location>
        <begin position="48"/>
        <end position="115"/>
    </location>
</feature>
<proteinExistence type="predicted"/>
<dbReference type="EMBL" id="WHPN01000431">
    <property type="protein sequence ID" value="KAF4405016.1"/>
    <property type="molecule type" value="Genomic_DNA"/>
</dbReference>
<dbReference type="RefSeq" id="WP_143671107.1">
    <property type="nucleotide sequence ID" value="NZ_WHPN01000431.1"/>
</dbReference>
<dbReference type="Proteomes" id="UP000621266">
    <property type="component" value="Unassembled WGS sequence"/>
</dbReference>
<evidence type="ECO:0000313" key="3">
    <source>
        <dbReference type="Proteomes" id="UP000621266"/>
    </source>
</evidence>
<gene>
    <name evidence="2" type="ORF">GCU69_32530</name>
</gene>
<keyword evidence="3" id="KW-1185">Reference proteome</keyword>